<comment type="caution">
    <text evidence="2">The sequence shown here is derived from an EMBL/GenBank/DDBJ whole genome shotgun (WGS) entry which is preliminary data.</text>
</comment>
<dbReference type="RefSeq" id="WP_124915141.1">
    <property type="nucleotide sequence ID" value="NZ_JABFCY010000001.1"/>
</dbReference>
<dbReference type="AlphaFoldDB" id="A0A849KHU5"/>
<organism evidence="2 3">
    <name type="scientific">Ochrobactrum soli</name>
    <dbReference type="NCBI Taxonomy" id="2448455"/>
    <lineage>
        <taxon>Bacteria</taxon>
        <taxon>Pseudomonadati</taxon>
        <taxon>Pseudomonadota</taxon>
        <taxon>Alphaproteobacteria</taxon>
        <taxon>Hyphomicrobiales</taxon>
        <taxon>Brucellaceae</taxon>
        <taxon>Brucella/Ochrobactrum group</taxon>
        <taxon>Ochrobactrum</taxon>
    </lineage>
</organism>
<dbReference type="EMBL" id="JABFCY010000001">
    <property type="protein sequence ID" value="NNU59217.1"/>
    <property type="molecule type" value="Genomic_DNA"/>
</dbReference>
<name>A0A849KHU5_9HYPH</name>
<dbReference type="Proteomes" id="UP000574931">
    <property type="component" value="Unassembled WGS sequence"/>
</dbReference>
<keyword evidence="3" id="KW-1185">Reference proteome</keyword>
<feature type="chain" id="PRO_5033017389" evidence="1">
    <location>
        <begin position="23"/>
        <end position="79"/>
    </location>
</feature>
<gene>
    <name evidence="2" type="ORF">HKX02_02950</name>
</gene>
<evidence type="ECO:0000256" key="1">
    <source>
        <dbReference type="SAM" id="SignalP"/>
    </source>
</evidence>
<reference evidence="2 3" key="1">
    <citation type="submission" date="2020-05" db="EMBL/GenBank/DDBJ databases">
        <title>Draft Genome Sequence of Ochrobactrum soli Isolated from Stable Fly Gut.</title>
        <authorList>
            <person name="Pileggi M.T."/>
            <person name="Vazhakkala L.J."/>
            <person name="Wong C.N."/>
        </authorList>
    </citation>
    <scope>NUCLEOTIDE SEQUENCE [LARGE SCALE GENOMIC DNA]</scope>
    <source>
        <strain evidence="2 3">MTP-C0764</strain>
    </source>
</reference>
<sequence>MRNTIIISTILFMGLSAAPSFAASIAKETGAKETGTKAVMPVCPTGTKAAADGKYYLPGTHEECRSGDKDHNDTQHKSK</sequence>
<proteinExistence type="predicted"/>
<protein>
    <submittedName>
        <fullName evidence="2">Uncharacterized protein</fullName>
    </submittedName>
</protein>
<evidence type="ECO:0000313" key="2">
    <source>
        <dbReference type="EMBL" id="NNU59217.1"/>
    </source>
</evidence>
<feature type="signal peptide" evidence="1">
    <location>
        <begin position="1"/>
        <end position="22"/>
    </location>
</feature>
<keyword evidence="1" id="KW-0732">Signal</keyword>
<evidence type="ECO:0000313" key="3">
    <source>
        <dbReference type="Proteomes" id="UP000574931"/>
    </source>
</evidence>
<accession>A0A849KHU5</accession>